<comment type="pathway">
    <text evidence="1 9">Cell wall biogenesis; peptidoglycan biosynthesis.</text>
</comment>
<evidence type="ECO:0000256" key="1">
    <source>
        <dbReference type="ARBA" id="ARBA00004752"/>
    </source>
</evidence>
<dbReference type="EMBL" id="AQQV01000003">
    <property type="protein sequence ID" value="ORE86131.1"/>
    <property type="molecule type" value="Genomic_DNA"/>
</dbReference>
<keyword evidence="3" id="KW-0328">Glycosyltransferase</keyword>
<dbReference type="PROSITE" id="PS52029">
    <property type="entry name" value="LD_TPASE"/>
    <property type="match status" value="1"/>
</dbReference>
<dbReference type="UniPathway" id="UPA00219"/>
<dbReference type="InterPro" id="IPR038063">
    <property type="entry name" value="Transpep_catalytic_dom"/>
</dbReference>
<comment type="caution">
    <text evidence="11">The sequence shown here is derived from an EMBL/GenBank/DDBJ whole genome shotgun (WGS) entry which is preliminary data.</text>
</comment>
<dbReference type="STRING" id="1317117.ATO7_12578"/>
<dbReference type="GO" id="GO:0016757">
    <property type="term" value="F:glycosyltransferase activity"/>
    <property type="evidence" value="ECO:0007669"/>
    <property type="project" value="UniProtKB-KW"/>
</dbReference>
<feature type="active site" description="Proton donor/acceptor" evidence="9">
    <location>
        <position position="118"/>
    </location>
</feature>
<dbReference type="GO" id="GO:0005576">
    <property type="term" value="C:extracellular region"/>
    <property type="evidence" value="ECO:0007669"/>
    <property type="project" value="TreeGrafter"/>
</dbReference>
<organism evidence="11 12">
    <name type="scientific">Oceanococcus atlanticus</name>
    <dbReference type="NCBI Taxonomy" id="1317117"/>
    <lineage>
        <taxon>Bacteria</taxon>
        <taxon>Pseudomonadati</taxon>
        <taxon>Pseudomonadota</taxon>
        <taxon>Gammaproteobacteria</taxon>
        <taxon>Chromatiales</taxon>
        <taxon>Oceanococcaceae</taxon>
        <taxon>Oceanococcus</taxon>
    </lineage>
</organism>
<dbReference type="PANTHER" id="PTHR30582">
    <property type="entry name" value="L,D-TRANSPEPTIDASE"/>
    <property type="match status" value="1"/>
</dbReference>
<evidence type="ECO:0000313" key="12">
    <source>
        <dbReference type="Proteomes" id="UP000192342"/>
    </source>
</evidence>
<dbReference type="Pfam" id="PF03734">
    <property type="entry name" value="YkuD"/>
    <property type="match status" value="1"/>
</dbReference>
<gene>
    <name evidence="11" type="ORF">ATO7_12578</name>
</gene>
<dbReference type="Gene3D" id="2.40.440.10">
    <property type="entry name" value="L,D-transpeptidase catalytic domain-like"/>
    <property type="match status" value="1"/>
</dbReference>
<evidence type="ECO:0000256" key="4">
    <source>
        <dbReference type="ARBA" id="ARBA00022679"/>
    </source>
</evidence>
<dbReference type="GO" id="GO:0071972">
    <property type="term" value="F:peptidoglycan L,D-transpeptidase activity"/>
    <property type="evidence" value="ECO:0007669"/>
    <property type="project" value="TreeGrafter"/>
</dbReference>
<dbReference type="GO" id="GO:0018104">
    <property type="term" value="P:peptidoglycan-protein cross-linking"/>
    <property type="evidence" value="ECO:0007669"/>
    <property type="project" value="TreeGrafter"/>
</dbReference>
<protein>
    <submittedName>
        <fullName evidence="11">ErfK/YbiS/YcfS/YnhG family protein</fullName>
    </submittedName>
</protein>
<keyword evidence="5" id="KW-0378">Hydrolase</keyword>
<proteinExistence type="inferred from homology"/>
<evidence type="ECO:0000256" key="6">
    <source>
        <dbReference type="ARBA" id="ARBA00022960"/>
    </source>
</evidence>
<reference evidence="11 12" key="1">
    <citation type="submission" date="2013-04" db="EMBL/GenBank/DDBJ databases">
        <title>Oceanococcus atlanticus 22II-S10r2 Genome Sequencing.</title>
        <authorList>
            <person name="Lai Q."/>
            <person name="Li G."/>
            <person name="Shao Z."/>
        </authorList>
    </citation>
    <scope>NUCLEOTIDE SEQUENCE [LARGE SCALE GENOMIC DNA]</scope>
    <source>
        <strain evidence="11 12">22II-S10r2</strain>
    </source>
</reference>
<dbReference type="InterPro" id="IPR005490">
    <property type="entry name" value="LD_TPept_cat_dom"/>
</dbReference>
<evidence type="ECO:0000313" key="11">
    <source>
        <dbReference type="EMBL" id="ORE86131.1"/>
    </source>
</evidence>
<feature type="domain" description="L,D-TPase catalytic" evidence="10">
    <location>
        <begin position="1"/>
        <end position="158"/>
    </location>
</feature>
<dbReference type="RefSeq" id="WP_083562243.1">
    <property type="nucleotide sequence ID" value="NZ_AQQV01000003.1"/>
</dbReference>
<keyword evidence="6 9" id="KW-0133">Cell shape</keyword>
<dbReference type="InterPro" id="IPR050979">
    <property type="entry name" value="LD-transpeptidase"/>
</dbReference>
<dbReference type="AlphaFoldDB" id="A0A1Y1SBY5"/>
<keyword evidence="7 9" id="KW-0573">Peptidoglycan synthesis</keyword>
<evidence type="ECO:0000256" key="5">
    <source>
        <dbReference type="ARBA" id="ARBA00022801"/>
    </source>
</evidence>
<keyword evidence="12" id="KW-1185">Reference proteome</keyword>
<name>A0A1Y1SBY5_9GAMM</name>
<keyword evidence="4" id="KW-0808">Transferase</keyword>
<evidence type="ECO:0000256" key="3">
    <source>
        <dbReference type="ARBA" id="ARBA00022676"/>
    </source>
</evidence>
<dbReference type="GO" id="GO:0008360">
    <property type="term" value="P:regulation of cell shape"/>
    <property type="evidence" value="ECO:0007669"/>
    <property type="project" value="UniProtKB-UniRule"/>
</dbReference>
<dbReference type="GO" id="GO:0071555">
    <property type="term" value="P:cell wall organization"/>
    <property type="evidence" value="ECO:0007669"/>
    <property type="project" value="UniProtKB-UniRule"/>
</dbReference>
<feature type="active site" description="Nucleophile" evidence="9">
    <location>
        <position position="134"/>
    </location>
</feature>
<accession>A0A1Y1SBY5</accession>
<evidence type="ECO:0000256" key="7">
    <source>
        <dbReference type="ARBA" id="ARBA00022984"/>
    </source>
</evidence>
<dbReference type="PANTHER" id="PTHR30582:SF24">
    <property type="entry name" value="L,D-TRANSPEPTIDASE ERFK_SRFK-RELATED"/>
    <property type="match status" value="1"/>
</dbReference>
<dbReference type="CDD" id="cd16913">
    <property type="entry name" value="YkuD_like"/>
    <property type="match status" value="1"/>
</dbReference>
<sequence length="159" mass="17463">MRLDIDLSAQRLSLHDHDGQLLAAYPISSALNGPGETHGSGCTPRGRHRVRACIGREAPAGAVFVGRRWTGEIFSTELAEQHPERDWILSRILWLGGLEPGINRYAQVDTQSRFIYIHGTADEALLGQPVSHGCIRMANDDVIALFNRVEAGCAVDIHE</sequence>
<dbReference type="Proteomes" id="UP000192342">
    <property type="component" value="Unassembled WGS sequence"/>
</dbReference>
<evidence type="ECO:0000256" key="2">
    <source>
        <dbReference type="ARBA" id="ARBA00005992"/>
    </source>
</evidence>
<keyword evidence="8 9" id="KW-0961">Cell wall biogenesis/degradation</keyword>
<comment type="similarity">
    <text evidence="2">Belongs to the YkuD family.</text>
</comment>
<evidence type="ECO:0000256" key="9">
    <source>
        <dbReference type="PROSITE-ProRule" id="PRU01373"/>
    </source>
</evidence>
<evidence type="ECO:0000259" key="10">
    <source>
        <dbReference type="PROSITE" id="PS52029"/>
    </source>
</evidence>
<dbReference type="OrthoDB" id="9787225at2"/>
<dbReference type="SUPFAM" id="SSF141523">
    <property type="entry name" value="L,D-transpeptidase catalytic domain-like"/>
    <property type="match status" value="1"/>
</dbReference>
<evidence type="ECO:0000256" key="8">
    <source>
        <dbReference type="ARBA" id="ARBA00023316"/>
    </source>
</evidence>